<dbReference type="SUPFAM" id="SSF53474">
    <property type="entry name" value="alpha/beta-Hydrolases"/>
    <property type="match status" value="1"/>
</dbReference>
<feature type="chain" id="PRO_5044009158" evidence="2">
    <location>
        <begin position="24"/>
        <end position="319"/>
    </location>
</feature>
<evidence type="ECO:0000256" key="1">
    <source>
        <dbReference type="ARBA" id="ARBA00022801"/>
    </source>
</evidence>
<dbReference type="PROSITE" id="PS51257">
    <property type="entry name" value="PROKAR_LIPOPROTEIN"/>
    <property type="match status" value="1"/>
</dbReference>
<dbReference type="PANTHER" id="PTHR22946:SF9">
    <property type="entry name" value="POLYKETIDE TRANSFERASE AF380"/>
    <property type="match status" value="1"/>
</dbReference>
<reference evidence="4" key="1">
    <citation type="submission" date="2024-06" db="EMBL/GenBank/DDBJ databases">
        <title>Mesorhizobium karijinii sp. nov., a symbiont of the iconic Swainsona formosa from arid Australia.</title>
        <authorList>
            <person name="Hill Y.J."/>
            <person name="Watkin E.L.J."/>
            <person name="O'Hara G.W."/>
            <person name="Terpolilli J."/>
            <person name="Tye M.L."/>
            <person name="Kohlmeier M.G."/>
        </authorList>
    </citation>
    <scope>NUCLEOTIDE SEQUENCE</scope>
    <source>
        <strain evidence="4">WSM2240</strain>
    </source>
</reference>
<dbReference type="Gene3D" id="3.40.50.1820">
    <property type="entry name" value="alpha/beta hydrolase"/>
    <property type="match status" value="1"/>
</dbReference>
<proteinExistence type="predicted"/>
<accession>A0AAU8CXY9</accession>
<dbReference type="Pfam" id="PF01738">
    <property type="entry name" value="DLH"/>
    <property type="match status" value="1"/>
</dbReference>
<feature type="signal peptide" evidence="2">
    <location>
        <begin position="1"/>
        <end position="23"/>
    </location>
</feature>
<dbReference type="InterPro" id="IPR002925">
    <property type="entry name" value="Dienelactn_hydro"/>
</dbReference>
<evidence type="ECO:0000256" key="2">
    <source>
        <dbReference type="SAM" id="SignalP"/>
    </source>
</evidence>
<gene>
    <name evidence="4" type="ORF">ABVK50_19035</name>
</gene>
<dbReference type="EMBL" id="CP159253">
    <property type="protein sequence ID" value="XCG51683.1"/>
    <property type="molecule type" value="Genomic_DNA"/>
</dbReference>
<dbReference type="PANTHER" id="PTHR22946">
    <property type="entry name" value="DIENELACTONE HYDROLASE DOMAIN-CONTAINING PROTEIN-RELATED"/>
    <property type="match status" value="1"/>
</dbReference>
<keyword evidence="1 4" id="KW-0378">Hydrolase</keyword>
<protein>
    <submittedName>
        <fullName evidence="4">Dienelactone hydrolase family protein</fullName>
    </submittedName>
</protein>
<dbReference type="InterPro" id="IPR029058">
    <property type="entry name" value="AB_hydrolase_fold"/>
</dbReference>
<name>A0AAU8CXY9_9HYPH</name>
<organism evidence="4">
    <name type="scientific">Mesorhizobium sp. WSM2240</name>
    <dbReference type="NCBI Taxonomy" id="3228851"/>
    <lineage>
        <taxon>Bacteria</taxon>
        <taxon>Pseudomonadati</taxon>
        <taxon>Pseudomonadota</taxon>
        <taxon>Alphaproteobacteria</taxon>
        <taxon>Hyphomicrobiales</taxon>
        <taxon>Phyllobacteriaceae</taxon>
        <taxon>Mesorhizobium</taxon>
    </lineage>
</organism>
<feature type="domain" description="Dienelactone hydrolase" evidence="3">
    <location>
        <begin position="57"/>
        <end position="311"/>
    </location>
</feature>
<keyword evidence="2" id="KW-0732">Signal</keyword>
<dbReference type="InterPro" id="IPR050261">
    <property type="entry name" value="FrsA_esterase"/>
</dbReference>
<evidence type="ECO:0000313" key="4">
    <source>
        <dbReference type="EMBL" id="XCG51683.1"/>
    </source>
</evidence>
<dbReference type="RefSeq" id="WP_353647050.1">
    <property type="nucleotide sequence ID" value="NZ_CP159253.1"/>
</dbReference>
<dbReference type="AlphaFoldDB" id="A0AAU8CXY9"/>
<sequence length="319" mass="34079">MSRFPLSLFLAGMIGCCASSALAFAEKLEIHSRTLSDSAFLGGDPDAGSPVVLSGGLSGPDGEQKLPVVILLHGTDGPGSGAVWSWNRFLNSKGIATLSLDSYTGRSLSEASSDQSLFGQFTQISDAYRAVEALAAHPKIDGSRVAIMGFSRGGNAALYSAMVRFQKSFGPKEGRIVAHLPFYPACNFELLDQANVTGVPIREFHGAEDYWTPTAPCRAYIDRLAEAGHDAQMTVYPGALHNFDSPRNPARVSDSDWQTSRNCLRREEDGQLVNAVTGKLFTYADACVEYGPSSQYNDAAATAAQAAVMEFLTGVFADK</sequence>
<evidence type="ECO:0000259" key="3">
    <source>
        <dbReference type="Pfam" id="PF01738"/>
    </source>
</evidence>
<dbReference type="GO" id="GO:0052689">
    <property type="term" value="F:carboxylic ester hydrolase activity"/>
    <property type="evidence" value="ECO:0007669"/>
    <property type="project" value="UniProtKB-ARBA"/>
</dbReference>